<dbReference type="InterPro" id="IPR001128">
    <property type="entry name" value="Cyt_P450"/>
</dbReference>
<accession>A0A1W9ZL26</accession>
<dbReference type="Pfam" id="PF00067">
    <property type="entry name" value="p450"/>
    <property type="match status" value="1"/>
</dbReference>
<name>A0A1W9ZL26_MYCAN</name>
<keyword evidence="3 5" id="KW-0479">Metal-binding</keyword>
<keyword evidence="4 5" id="KW-0408">Iron</keyword>
<dbReference type="Proteomes" id="UP000192284">
    <property type="component" value="Unassembled WGS sequence"/>
</dbReference>
<dbReference type="PANTHER" id="PTHR24305:SF166">
    <property type="entry name" value="CYTOCHROME P450 12A4, MITOCHONDRIAL-RELATED"/>
    <property type="match status" value="1"/>
</dbReference>
<dbReference type="GO" id="GO:0005506">
    <property type="term" value="F:iron ion binding"/>
    <property type="evidence" value="ECO:0007669"/>
    <property type="project" value="InterPro"/>
</dbReference>
<comment type="caution">
    <text evidence="7">The sequence shown here is derived from an EMBL/GenBank/DDBJ whole genome shotgun (WGS) entry which is preliminary data.</text>
</comment>
<evidence type="ECO:0000256" key="4">
    <source>
        <dbReference type="ARBA" id="ARBA00023004"/>
    </source>
</evidence>
<keyword evidence="5 6" id="KW-0349">Heme</keyword>
<sequence>MSGYATVPYRPGEALLALYRRRGPVINSGLGGHGYTYLLGAEANKFVFANADAFSWRETFESLAIADGPTALIVSDGDDHRRRRSVVAPGLRHRQIQDYVQTMVANIDAVLDAWRPGQRLDIYQEFRSAVRRSTAESLFGQRLAAHSDFLGENLQPLLNLTHQLPQVMRLQQRLNSPAWRRAMAARERIDRLVDAQIAAARAQPNPDDHMMTMLLDGRGDEGYALSDNEIRDQIISMITAGYETTSGALAWAAYTLLTLPGAWDAAAEEVARLLGGRPPTAGDLNKLSYLNGVVHETLRLYSPGVISARRVMRDLSFDGHRIRAGRLLVFSAYVTHRLPETWSAPTEFRPQRWDPESPDYRKPAPHEFIPFSGGLHRCIGAAMATTEMTVMLARLVARTSLRLPAQRIRAGHLAALCPRPGLTVEVSDSVPAQ</sequence>
<evidence type="ECO:0000313" key="8">
    <source>
        <dbReference type="Proteomes" id="UP000192284"/>
    </source>
</evidence>
<keyword evidence="6" id="KW-0503">Monooxygenase</keyword>
<evidence type="ECO:0000256" key="1">
    <source>
        <dbReference type="ARBA" id="ARBA00001971"/>
    </source>
</evidence>
<evidence type="ECO:0000313" key="7">
    <source>
        <dbReference type="EMBL" id="ORA17772.1"/>
    </source>
</evidence>
<proteinExistence type="inferred from homology"/>
<keyword evidence="6" id="KW-0560">Oxidoreductase</keyword>
<dbReference type="InterPro" id="IPR036396">
    <property type="entry name" value="Cyt_P450_sf"/>
</dbReference>
<keyword evidence="8" id="KW-1185">Reference proteome</keyword>
<dbReference type="InterPro" id="IPR050121">
    <property type="entry name" value="Cytochrome_P450_monoxygenase"/>
</dbReference>
<comment type="similarity">
    <text evidence="2 6">Belongs to the cytochrome P450 family.</text>
</comment>
<dbReference type="GO" id="GO:0016705">
    <property type="term" value="F:oxidoreductase activity, acting on paired donors, with incorporation or reduction of molecular oxygen"/>
    <property type="evidence" value="ECO:0007669"/>
    <property type="project" value="InterPro"/>
</dbReference>
<evidence type="ECO:0000256" key="2">
    <source>
        <dbReference type="ARBA" id="ARBA00010617"/>
    </source>
</evidence>
<dbReference type="SUPFAM" id="SSF48264">
    <property type="entry name" value="Cytochrome P450"/>
    <property type="match status" value="1"/>
</dbReference>
<dbReference type="PRINTS" id="PR00465">
    <property type="entry name" value="EP450IV"/>
</dbReference>
<dbReference type="EMBL" id="MVHE01000037">
    <property type="protein sequence ID" value="ORA17772.1"/>
    <property type="molecule type" value="Genomic_DNA"/>
</dbReference>
<evidence type="ECO:0000256" key="6">
    <source>
        <dbReference type="RuleBase" id="RU000461"/>
    </source>
</evidence>
<comment type="cofactor">
    <cofactor evidence="1 5">
        <name>heme</name>
        <dbReference type="ChEBI" id="CHEBI:30413"/>
    </cofactor>
</comment>
<reference evidence="7 8" key="1">
    <citation type="submission" date="2017-02" db="EMBL/GenBank/DDBJ databases">
        <title>The new phylogeny of genus Mycobacterium.</title>
        <authorList>
            <person name="Tortoli E."/>
            <person name="Trovato A."/>
            <person name="Cirillo D.M."/>
        </authorList>
    </citation>
    <scope>NUCLEOTIDE SEQUENCE [LARGE SCALE GENOMIC DNA]</scope>
    <source>
        <strain evidence="7 8">DSM 45057</strain>
    </source>
</reference>
<feature type="binding site" description="axial binding residue" evidence="5">
    <location>
        <position position="378"/>
    </location>
    <ligand>
        <name>heme</name>
        <dbReference type="ChEBI" id="CHEBI:30413"/>
    </ligand>
    <ligandPart>
        <name>Fe</name>
        <dbReference type="ChEBI" id="CHEBI:18248"/>
    </ligandPart>
</feature>
<evidence type="ECO:0000256" key="5">
    <source>
        <dbReference type="PIRSR" id="PIRSR602403-1"/>
    </source>
</evidence>
<dbReference type="PRINTS" id="PR00385">
    <property type="entry name" value="P450"/>
</dbReference>
<dbReference type="AlphaFoldDB" id="A0A1W9ZL26"/>
<dbReference type="PROSITE" id="PS00086">
    <property type="entry name" value="CYTOCHROME_P450"/>
    <property type="match status" value="1"/>
</dbReference>
<dbReference type="GO" id="GO:0004497">
    <property type="term" value="F:monooxygenase activity"/>
    <property type="evidence" value="ECO:0007669"/>
    <property type="project" value="UniProtKB-KW"/>
</dbReference>
<gene>
    <name evidence="7" type="ORF">BST12_19265</name>
</gene>
<dbReference type="PANTHER" id="PTHR24305">
    <property type="entry name" value="CYTOCHROME P450"/>
    <property type="match status" value="1"/>
</dbReference>
<protein>
    <submittedName>
        <fullName evidence="7">Cytochrome P450</fullName>
    </submittedName>
</protein>
<organism evidence="7 8">
    <name type="scientific">Mycobacterium angelicum</name>
    <dbReference type="NCBI Taxonomy" id="470074"/>
    <lineage>
        <taxon>Bacteria</taxon>
        <taxon>Bacillati</taxon>
        <taxon>Actinomycetota</taxon>
        <taxon>Actinomycetes</taxon>
        <taxon>Mycobacteriales</taxon>
        <taxon>Mycobacteriaceae</taxon>
        <taxon>Mycobacterium</taxon>
    </lineage>
</organism>
<dbReference type="InterPro" id="IPR017972">
    <property type="entry name" value="Cyt_P450_CS"/>
</dbReference>
<dbReference type="Gene3D" id="1.10.630.10">
    <property type="entry name" value="Cytochrome P450"/>
    <property type="match status" value="1"/>
</dbReference>
<dbReference type="InterPro" id="IPR002403">
    <property type="entry name" value="Cyt_P450_E_grp-IV"/>
</dbReference>
<dbReference type="GO" id="GO:0020037">
    <property type="term" value="F:heme binding"/>
    <property type="evidence" value="ECO:0007669"/>
    <property type="project" value="InterPro"/>
</dbReference>
<evidence type="ECO:0000256" key="3">
    <source>
        <dbReference type="ARBA" id="ARBA00022723"/>
    </source>
</evidence>